<dbReference type="AlphaFoldDB" id="A0A1X3IVP7"/>
<accession>A0A1X3IVP7</accession>
<organism evidence="1 2">
    <name type="scientific">Escherichia coli TA447</name>
    <dbReference type="NCBI Taxonomy" id="656447"/>
    <lineage>
        <taxon>Bacteria</taxon>
        <taxon>Pseudomonadati</taxon>
        <taxon>Pseudomonadota</taxon>
        <taxon>Gammaproteobacteria</taxon>
        <taxon>Enterobacterales</taxon>
        <taxon>Enterobacteriaceae</taxon>
        <taxon>Escherichia</taxon>
    </lineage>
</organism>
<evidence type="ECO:0000313" key="2">
    <source>
        <dbReference type="Proteomes" id="UP000193942"/>
    </source>
</evidence>
<proteinExistence type="predicted"/>
<comment type="caution">
    <text evidence="1">The sequence shown here is derived from an EMBL/GenBank/DDBJ whole genome shotgun (WGS) entry which is preliminary data.</text>
</comment>
<dbReference type="EMBL" id="ADIZ01000040">
    <property type="protein sequence ID" value="OSK90721.1"/>
    <property type="molecule type" value="Genomic_DNA"/>
</dbReference>
<dbReference type="Proteomes" id="UP000193942">
    <property type="component" value="Unassembled WGS sequence"/>
</dbReference>
<evidence type="ECO:0000313" key="1">
    <source>
        <dbReference type="EMBL" id="OSK90721.1"/>
    </source>
</evidence>
<sequence length="118" mass="13601">MFMALKGHNDKAKSLLLKLEPEHGLDYTCVNSLYTKFLIYGASIKNDIMKLLANINTNKINGVILPLIYTVYGKKEYEKRWQQLIKENDLWSNVLLHDPRLLSVKNEFNTIGVMRSSA</sequence>
<gene>
    <name evidence="1" type="ORF">ECXG_02513</name>
</gene>
<name>A0A1X3IVP7_ECOLX</name>
<protein>
    <submittedName>
        <fullName evidence="1">Uncharacterized protein</fullName>
    </submittedName>
</protein>
<reference evidence="1 2" key="1">
    <citation type="submission" date="2010-04" db="EMBL/GenBank/DDBJ databases">
        <title>The Genome Sequence of Escherichia coli TA447.</title>
        <authorList>
            <consortium name="The Broad Institute Genome Sequencing Platform"/>
            <consortium name="The Broad Institute Genome Sequencing Center for Infectious Disease"/>
            <person name="Feldgarden M."/>
            <person name="Gordon D.M."/>
            <person name="Johnson J.R."/>
            <person name="Johnston B.D."/>
            <person name="Young S."/>
            <person name="Zeng Q."/>
            <person name="Koehrsen M."/>
            <person name="Alvarado L."/>
            <person name="Berlin A.M."/>
            <person name="Borenstein D."/>
            <person name="Chapman S.B."/>
            <person name="Chen Z."/>
            <person name="Engels R."/>
            <person name="Freedman E."/>
            <person name="Gellesch M."/>
            <person name="Goldberg J."/>
            <person name="Griggs A."/>
            <person name="Gujja S."/>
            <person name="Heilman E.R."/>
            <person name="Heiman D.I."/>
            <person name="Hepburn T.A."/>
            <person name="Howarth C."/>
            <person name="Jen D."/>
            <person name="Larson L."/>
            <person name="Mehta T."/>
            <person name="Park D."/>
            <person name="Pearson M."/>
            <person name="Richards J."/>
            <person name="Roberts A."/>
            <person name="Saif S."/>
            <person name="Shea T.D."/>
            <person name="Shenoy N."/>
            <person name="Sisk P."/>
            <person name="Stolte C."/>
            <person name="Sykes S.N."/>
            <person name="Walk T."/>
            <person name="White J."/>
            <person name="Yandava C."/>
            <person name="Haas B."/>
            <person name="Henn M.R."/>
            <person name="Nusbaum C."/>
            <person name="Birren B."/>
        </authorList>
    </citation>
    <scope>NUCLEOTIDE SEQUENCE [LARGE SCALE GENOMIC DNA]</scope>
    <source>
        <strain evidence="1 2">TA447</strain>
    </source>
</reference>